<dbReference type="AlphaFoldDB" id="A0A0S2SNG0"/>
<dbReference type="PATRIC" id="fig|652.5.peg.29"/>
<evidence type="ECO:0000256" key="3">
    <source>
        <dbReference type="ARBA" id="ARBA00020170"/>
    </source>
</evidence>
<dbReference type="Pfam" id="PF02463">
    <property type="entry name" value="SMC_N"/>
    <property type="match status" value="1"/>
</dbReference>
<feature type="binding site" evidence="9">
    <location>
        <begin position="30"/>
        <end position="37"/>
    </location>
    <ligand>
        <name>ATP</name>
        <dbReference type="ChEBI" id="CHEBI:30616"/>
    </ligand>
</feature>
<protein>
    <recommendedName>
        <fullName evidence="3 9">DNA replication and repair protein RecF</fullName>
    </recommendedName>
</protein>
<keyword evidence="6 9" id="KW-0547">Nucleotide-binding</keyword>
<dbReference type="InterPro" id="IPR003395">
    <property type="entry name" value="RecF/RecN/SMC_N"/>
</dbReference>
<accession>A0A0S2SNG0</accession>
<feature type="domain" description="RecF/RecN/SMC N-terminal" evidence="11">
    <location>
        <begin position="3"/>
        <end position="354"/>
    </location>
</feature>
<evidence type="ECO:0000313" key="12">
    <source>
        <dbReference type="EMBL" id="ALP43174.1"/>
    </source>
</evidence>
<dbReference type="Proteomes" id="UP000058114">
    <property type="component" value="Chromosome"/>
</dbReference>
<dbReference type="InterPro" id="IPR042174">
    <property type="entry name" value="RecF_2"/>
</dbReference>
<keyword evidence="7 9" id="KW-0067">ATP-binding</keyword>
<dbReference type="PROSITE" id="PS00617">
    <property type="entry name" value="RECF_1"/>
    <property type="match status" value="1"/>
</dbReference>
<evidence type="ECO:0000256" key="4">
    <source>
        <dbReference type="ARBA" id="ARBA00022490"/>
    </source>
</evidence>
<keyword evidence="9 10" id="KW-0742">SOS response</keyword>
<keyword evidence="5 9" id="KW-0235">DNA replication</keyword>
<comment type="subcellular location">
    <subcellularLocation>
        <location evidence="1 9 10">Cytoplasm</location>
    </subcellularLocation>
</comment>
<dbReference type="GO" id="GO:0000731">
    <property type="term" value="P:DNA synthesis involved in DNA repair"/>
    <property type="evidence" value="ECO:0007669"/>
    <property type="project" value="TreeGrafter"/>
</dbReference>
<evidence type="ECO:0000256" key="7">
    <source>
        <dbReference type="ARBA" id="ARBA00022840"/>
    </source>
</evidence>
<dbReference type="GO" id="GO:0009432">
    <property type="term" value="P:SOS response"/>
    <property type="evidence" value="ECO:0007669"/>
    <property type="project" value="UniProtKB-UniRule"/>
</dbReference>
<evidence type="ECO:0000259" key="11">
    <source>
        <dbReference type="Pfam" id="PF02463"/>
    </source>
</evidence>
<dbReference type="GO" id="GO:0005737">
    <property type="term" value="C:cytoplasm"/>
    <property type="evidence" value="ECO:0007669"/>
    <property type="project" value="UniProtKB-SubCell"/>
</dbReference>
<keyword evidence="9 10" id="KW-0227">DNA damage</keyword>
<dbReference type="GO" id="GO:0006260">
    <property type="term" value="P:DNA replication"/>
    <property type="evidence" value="ECO:0007669"/>
    <property type="project" value="UniProtKB-UniRule"/>
</dbReference>
<dbReference type="PROSITE" id="PS00618">
    <property type="entry name" value="RECF_2"/>
    <property type="match status" value="1"/>
</dbReference>
<evidence type="ECO:0000313" key="13">
    <source>
        <dbReference type="Proteomes" id="UP000058114"/>
    </source>
</evidence>
<dbReference type="InterPro" id="IPR001238">
    <property type="entry name" value="DNA-binding_RecF"/>
</dbReference>
<proteinExistence type="inferred from homology"/>
<dbReference type="RefSeq" id="WP_060583256.1">
    <property type="nucleotide sequence ID" value="NZ_CP013067.1"/>
</dbReference>
<evidence type="ECO:0000256" key="2">
    <source>
        <dbReference type="ARBA" id="ARBA00008016"/>
    </source>
</evidence>
<reference evidence="13" key="1">
    <citation type="submission" date="2015-10" db="EMBL/GenBank/DDBJ databases">
        <title>Complete Genome Sequence of Aeromonas schubertii strain WL1483.</title>
        <authorList>
            <person name="Liu L."/>
        </authorList>
    </citation>
    <scope>NUCLEOTIDE SEQUENCE [LARGE SCALE GENOMIC DNA]</scope>
    <source>
        <strain evidence="13">WL1483</strain>
    </source>
</reference>
<dbReference type="GO" id="GO:0003697">
    <property type="term" value="F:single-stranded DNA binding"/>
    <property type="evidence" value="ECO:0007669"/>
    <property type="project" value="UniProtKB-UniRule"/>
</dbReference>
<sequence>MTLSRLQIGQFRNIEQAALDLAPGLNVLIGRNGSGKTSVLEAIHYLGLGRSFRTHLTGRVIRQGEKAFTLFARMEREDEAIPVGLSKDKSGETQLRIDGAPAKALAELAELMPVQLIHPDGFNLLTGGPQPRRAWLDWGLFHSEPGFLSLWGRVKRLLKQRNALLRTATQYRQLAFWDQELARLGDELAQLRANYCQAISPLIREMTADFLPEFEISLGFYRGWEKETPLDELLVAGFERDRALGYTGVGPQKADVRLKANGVPAQDILSRGQLKLLVCAMRLAQGVFLREQSGRGCIFLIDDFASELDVEKRRLLAARLRECASQVFITAIDIEQLADMMDAGECKLFHVEQGKISEPKKAESKL</sequence>
<comment type="similarity">
    <text evidence="2 9 10">Belongs to the RecF family.</text>
</comment>
<dbReference type="KEGG" id="asr:WL1483_3755"/>
<evidence type="ECO:0000256" key="1">
    <source>
        <dbReference type="ARBA" id="ARBA00004496"/>
    </source>
</evidence>
<evidence type="ECO:0000256" key="6">
    <source>
        <dbReference type="ARBA" id="ARBA00022741"/>
    </source>
</evidence>
<gene>
    <name evidence="9 12" type="primary">recF</name>
    <name evidence="12" type="ORF">WL1483_3755</name>
</gene>
<name>A0A0S2SNG0_9GAMM</name>
<evidence type="ECO:0000256" key="9">
    <source>
        <dbReference type="HAMAP-Rule" id="MF_00365"/>
    </source>
</evidence>
<dbReference type="PANTHER" id="PTHR32182:SF0">
    <property type="entry name" value="DNA REPLICATION AND REPAIR PROTEIN RECF"/>
    <property type="match status" value="1"/>
</dbReference>
<evidence type="ECO:0000256" key="10">
    <source>
        <dbReference type="RuleBase" id="RU000578"/>
    </source>
</evidence>
<dbReference type="PANTHER" id="PTHR32182">
    <property type="entry name" value="DNA REPLICATION AND REPAIR PROTEIN RECF"/>
    <property type="match status" value="1"/>
</dbReference>
<dbReference type="Gene3D" id="1.20.1050.90">
    <property type="entry name" value="RecF/RecN/SMC, N-terminal domain"/>
    <property type="match status" value="1"/>
</dbReference>
<dbReference type="InterPro" id="IPR027417">
    <property type="entry name" value="P-loop_NTPase"/>
</dbReference>
<dbReference type="SUPFAM" id="SSF52540">
    <property type="entry name" value="P-loop containing nucleoside triphosphate hydrolases"/>
    <property type="match status" value="1"/>
</dbReference>
<dbReference type="EMBL" id="CP013067">
    <property type="protein sequence ID" value="ALP43174.1"/>
    <property type="molecule type" value="Genomic_DNA"/>
</dbReference>
<keyword evidence="8 9" id="KW-0238">DNA-binding</keyword>
<dbReference type="InterPro" id="IPR018078">
    <property type="entry name" value="DNA-binding_RecF_CS"/>
</dbReference>
<evidence type="ECO:0000256" key="8">
    <source>
        <dbReference type="ARBA" id="ARBA00023125"/>
    </source>
</evidence>
<evidence type="ECO:0000256" key="5">
    <source>
        <dbReference type="ARBA" id="ARBA00022705"/>
    </source>
</evidence>
<organism evidence="12 13">
    <name type="scientific">Aeromonas schubertii</name>
    <dbReference type="NCBI Taxonomy" id="652"/>
    <lineage>
        <taxon>Bacteria</taxon>
        <taxon>Pseudomonadati</taxon>
        <taxon>Pseudomonadota</taxon>
        <taxon>Gammaproteobacteria</taxon>
        <taxon>Aeromonadales</taxon>
        <taxon>Aeromonadaceae</taxon>
        <taxon>Aeromonas</taxon>
    </lineage>
</organism>
<dbReference type="Gene3D" id="3.40.50.300">
    <property type="entry name" value="P-loop containing nucleotide triphosphate hydrolases"/>
    <property type="match status" value="1"/>
</dbReference>
<dbReference type="GO" id="GO:0005524">
    <property type="term" value="F:ATP binding"/>
    <property type="evidence" value="ECO:0007669"/>
    <property type="project" value="UniProtKB-UniRule"/>
</dbReference>
<dbReference type="GO" id="GO:0006302">
    <property type="term" value="P:double-strand break repair"/>
    <property type="evidence" value="ECO:0007669"/>
    <property type="project" value="TreeGrafter"/>
</dbReference>
<keyword evidence="4 9" id="KW-0963">Cytoplasm</keyword>
<dbReference type="NCBIfam" id="TIGR00611">
    <property type="entry name" value="recf"/>
    <property type="match status" value="1"/>
</dbReference>
<reference evidence="12 13" key="2">
    <citation type="journal article" date="2016" name="Genome Announc.">
        <title>Complete Genome Sequence of the Highly Virulent Aeromonas schubertii Strain WL1483, Isolated from Diseased Snakehead Fish (Channa argus) in China.</title>
        <authorList>
            <person name="Liu L."/>
            <person name="Li N."/>
            <person name="Zhang D."/>
            <person name="Fu X."/>
            <person name="Shi C."/>
            <person name="Lin Q."/>
            <person name="Hao G."/>
        </authorList>
    </citation>
    <scope>NUCLEOTIDE SEQUENCE [LARGE SCALE GENOMIC DNA]</scope>
    <source>
        <strain evidence="12 13">WL1483</strain>
    </source>
</reference>
<dbReference type="HAMAP" id="MF_00365">
    <property type="entry name" value="RecF"/>
    <property type="match status" value="1"/>
</dbReference>
<keyword evidence="9 10" id="KW-0234">DNA repair</keyword>
<comment type="function">
    <text evidence="9 10">The RecF protein is involved in DNA metabolism; it is required for DNA replication and normal SOS inducibility. RecF binds preferentially to single-stranded, linear DNA. It also seems to bind ATP.</text>
</comment>